<reference evidence="1 2" key="1">
    <citation type="submission" date="2020-04" db="EMBL/GenBank/DDBJ databases">
        <authorList>
            <person name="De Canck E."/>
        </authorList>
    </citation>
    <scope>NUCLEOTIDE SEQUENCE [LARGE SCALE GENOMIC DNA]</scope>
    <source>
        <strain evidence="1 2">LMG 27177</strain>
    </source>
</reference>
<gene>
    <name evidence="1" type="ORF">LMG27177_02236</name>
</gene>
<dbReference type="Proteomes" id="UP000494252">
    <property type="component" value="Unassembled WGS sequence"/>
</dbReference>
<protein>
    <submittedName>
        <fullName evidence="1">Uncharacterized protein</fullName>
    </submittedName>
</protein>
<proteinExistence type="predicted"/>
<accession>A0A6J5FYI3</accession>
<keyword evidence="2" id="KW-1185">Reference proteome</keyword>
<name>A0A6J5FYI3_9BURK</name>
<evidence type="ECO:0000313" key="1">
    <source>
        <dbReference type="EMBL" id="CAB3787524.1"/>
    </source>
</evidence>
<evidence type="ECO:0000313" key="2">
    <source>
        <dbReference type="Proteomes" id="UP000494252"/>
    </source>
</evidence>
<organism evidence="1 2">
    <name type="scientific">Paraburkholderia fynbosensis</name>
    <dbReference type="NCBI Taxonomy" id="1200993"/>
    <lineage>
        <taxon>Bacteria</taxon>
        <taxon>Pseudomonadati</taxon>
        <taxon>Pseudomonadota</taxon>
        <taxon>Betaproteobacteria</taxon>
        <taxon>Burkholderiales</taxon>
        <taxon>Burkholderiaceae</taxon>
        <taxon>Paraburkholderia</taxon>
    </lineage>
</organism>
<dbReference type="AlphaFoldDB" id="A0A6J5FYI3"/>
<dbReference type="EMBL" id="CADIKI010000005">
    <property type="protein sequence ID" value="CAB3787524.1"/>
    <property type="molecule type" value="Genomic_DNA"/>
</dbReference>
<sequence length="80" mass="8632">MALQMGDDVGRHVAAIERIPATLGDRAQRVRKKRLASGAGQRCVTVDQHRRASIGVPAKQLRFIARVQRGARCDGATVVG</sequence>